<dbReference type="AlphaFoldDB" id="A0A542DI02"/>
<evidence type="ECO:0000313" key="2">
    <source>
        <dbReference type="Proteomes" id="UP000320876"/>
    </source>
</evidence>
<protein>
    <submittedName>
        <fullName evidence="1">Uncharacterized protein</fullName>
    </submittedName>
</protein>
<dbReference type="Proteomes" id="UP000320876">
    <property type="component" value="Unassembled WGS sequence"/>
</dbReference>
<sequence>MTDSDREREARFQWPVTEHVVSAALAGHELRATSMEIDEERQLRPAADDITGHLVQDCGHIVPLDRPEALLRLPAPSSPPTSTTDRVIAHFRGSRVILTSAEECAVR</sequence>
<organism evidence="1 2">
    <name type="scientific">Amycolatopsis cihanbeyliensis</name>
    <dbReference type="NCBI Taxonomy" id="1128664"/>
    <lineage>
        <taxon>Bacteria</taxon>
        <taxon>Bacillati</taxon>
        <taxon>Actinomycetota</taxon>
        <taxon>Actinomycetes</taxon>
        <taxon>Pseudonocardiales</taxon>
        <taxon>Pseudonocardiaceae</taxon>
        <taxon>Amycolatopsis</taxon>
    </lineage>
</organism>
<accession>A0A542DI02</accession>
<evidence type="ECO:0000313" key="1">
    <source>
        <dbReference type="EMBL" id="TQJ02721.1"/>
    </source>
</evidence>
<proteinExistence type="predicted"/>
<gene>
    <name evidence="1" type="ORF">FB471_2462</name>
</gene>
<reference evidence="1 2" key="1">
    <citation type="submission" date="2019-06" db="EMBL/GenBank/DDBJ databases">
        <title>Sequencing the genomes of 1000 actinobacteria strains.</title>
        <authorList>
            <person name="Klenk H.-P."/>
        </authorList>
    </citation>
    <scope>NUCLEOTIDE SEQUENCE [LARGE SCALE GENOMIC DNA]</scope>
    <source>
        <strain evidence="1 2">DSM 45679</strain>
    </source>
</reference>
<dbReference type="EMBL" id="VFML01000001">
    <property type="protein sequence ID" value="TQJ02721.1"/>
    <property type="molecule type" value="Genomic_DNA"/>
</dbReference>
<comment type="caution">
    <text evidence="1">The sequence shown here is derived from an EMBL/GenBank/DDBJ whole genome shotgun (WGS) entry which is preliminary data.</text>
</comment>
<keyword evidence="2" id="KW-1185">Reference proteome</keyword>
<name>A0A542DI02_AMYCI</name>